<dbReference type="AlphaFoldDB" id="A0A915IQG7"/>
<protein>
    <submittedName>
        <fullName evidence="2">Uncharacterized protein</fullName>
    </submittedName>
</protein>
<organism evidence="1 2">
    <name type="scientific">Romanomermis culicivorax</name>
    <name type="common">Nematode worm</name>
    <dbReference type="NCBI Taxonomy" id="13658"/>
    <lineage>
        <taxon>Eukaryota</taxon>
        <taxon>Metazoa</taxon>
        <taxon>Ecdysozoa</taxon>
        <taxon>Nematoda</taxon>
        <taxon>Enoplea</taxon>
        <taxon>Dorylaimia</taxon>
        <taxon>Mermithida</taxon>
        <taxon>Mermithoidea</taxon>
        <taxon>Mermithidae</taxon>
        <taxon>Romanomermis</taxon>
    </lineage>
</organism>
<name>A0A915IQG7_ROMCU</name>
<dbReference type="Proteomes" id="UP000887565">
    <property type="component" value="Unplaced"/>
</dbReference>
<dbReference type="WBParaSite" id="nRc.2.0.1.t16433-RA">
    <property type="protein sequence ID" value="nRc.2.0.1.t16433-RA"/>
    <property type="gene ID" value="nRc.2.0.1.g16433"/>
</dbReference>
<accession>A0A915IQG7</accession>
<evidence type="ECO:0000313" key="1">
    <source>
        <dbReference type="Proteomes" id="UP000887565"/>
    </source>
</evidence>
<reference evidence="2" key="1">
    <citation type="submission" date="2022-11" db="UniProtKB">
        <authorList>
            <consortium name="WormBaseParasite"/>
        </authorList>
    </citation>
    <scope>IDENTIFICATION</scope>
</reference>
<sequence length="150" mass="17030">MGPILSMLLTNRQCRMANLADHLALGLAHQLPLDFSCHLPQTFTPPLSYDLAVHKEKKVSDCIDQCTDYQWPASGLEVEQDIGPLCKQIECQSKCQKEELLLQCKKEGKEAFAKNIKNYIAAFKLLAWAIYHRGTGKRLNFTDNCDQIVY</sequence>
<keyword evidence="1" id="KW-1185">Reference proteome</keyword>
<evidence type="ECO:0000313" key="2">
    <source>
        <dbReference type="WBParaSite" id="nRc.2.0.1.t16433-RA"/>
    </source>
</evidence>
<proteinExistence type="predicted"/>